<organism evidence="1">
    <name type="scientific">Schistocephalus solidus</name>
    <name type="common">Tapeworm</name>
    <dbReference type="NCBI Taxonomy" id="70667"/>
    <lineage>
        <taxon>Eukaryota</taxon>
        <taxon>Metazoa</taxon>
        <taxon>Spiralia</taxon>
        <taxon>Lophotrochozoa</taxon>
        <taxon>Platyhelminthes</taxon>
        <taxon>Cestoda</taxon>
        <taxon>Eucestoda</taxon>
        <taxon>Diphyllobothriidea</taxon>
        <taxon>Diphyllobothriidae</taxon>
        <taxon>Schistocephalus</taxon>
    </lineage>
</organism>
<gene>
    <name evidence="1" type="ORF">TR168279</name>
</gene>
<dbReference type="AlphaFoldDB" id="A0A0V0J8R1"/>
<feature type="non-terminal residue" evidence="1">
    <location>
        <position position="1"/>
    </location>
</feature>
<name>A0A0V0J8R1_SCHSO</name>
<sequence>PPRQYPTPQCHFSKVTLLRSPLARALRSPPPLFRRRWSLFDLRSMSYHPPLPIAATRVFCVIGRRSKCLTTRALASSSPPPLPLPQSINEALGATDSCLSLSGRVSI</sequence>
<reference evidence="1" key="1">
    <citation type="submission" date="2016-01" db="EMBL/GenBank/DDBJ databases">
        <title>Reference transcriptome for the parasite Schistocephalus solidus: insights into the molecular evolution of parasitism.</title>
        <authorList>
            <person name="Hebert F.O."/>
            <person name="Grambauer S."/>
            <person name="Barber I."/>
            <person name="Landry C.R."/>
            <person name="Aubin-Horth N."/>
        </authorList>
    </citation>
    <scope>NUCLEOTIDE SEQUENCE</scope>
</reference>
<evidence type="ECO:0000313" key="1">
    <source>
        <dbReference type="EMBL" id="JAP62041.1"/>
    </source>
</evidence>
<proteinExistence type="predicted"/>
<dbReference type="EMBL" id="GEEE01001184">
    <property type="protein sequence ID" value="JAP62041.1"/>
    <property type="molecule type" value="Transcribed_RNA"/>
</dbReference>
<accession>A0A0V0J8R1</accession>
<protein>
    <submittedName>
        <fullName evidence="1">Uncharacterized protein</fullName>
    </submittedName>
</protein>